<evidence type="ECO:0000313" key="2">
    <source>
        <dbReference type="Proteomes" id="UP001060085"/>
    </source>
</evidence>
<dbReference type="EMBL" id="CM044707">
    <property type="protein sequence ID" value="KAI5655420.1"/>
    <property type="molecule type" value="Genomic_DNA"/>
</dbReference>
<proteinExistence type="predicted"/>
<dbReference type="Proteomes" id="UP001060085">
    <property type="component" value="Linkage Group LG07"/>
</dbReference>
<reference evidence="2" key="1">
    <citation type="journal article" date="2023" name="Nat. Plants">
        <title>Single-cell RNA sequencing provides a high-resolution roadmap for understanding the multicellular compartmentation of specialized metabolism.</title>
        <authorList>
            <person name="Sun S."/>
            <person name="Shen X."/>
            <person name="Li Y."/>
            <person name="Li Y."/>
            <person name="Wang S."/>
            <person name="Li R."/>
            <person name="Zhang H."/>
            <person name="Shen G."/>
            <person name="Guo B."/>
            <person name="Wei J."/>
            <person name="Xu J."/>
            <person name="St-Pierre B."/>
            <person name="Chen S."/>
            <person name="Sun C."/>
        </authorList>
    </citation>
    <scope>NUCLEOTIDE SEQUENCE [LARGE SCALE GENOMIC DNA]</scope>
</reference>
<sequence>MKIRSVACIWADSPPVHKVTATAVYLPATLYTGGADGSIIWWNLPTSTQINQEVRPIAMLCGHAASIADLGICFPTAVSGDGTLVETNNVQSGWNSHNCGALFSACKDGVLCVWNTINGQCRRRRKMPPWVGSPSMVQPLPENRRYVCIACTYADSIHSSDYQSVDGENEVLVDGESQYAKPFKCAIVVVDSFTLTIVQTVFHGNLHMGSLKFMSIILSSRHMEKQSVMLIDSFGKVQLLPILKDSDPDGENASALQKSPSHLEMKDCSDASEQKGLLVACASRGQVLLLVYTTYCTFRLLDNGTEIGKIGFLDYQLCVKGISHIVGGMFLGEDASGLMQNSGEFGDVISEELVIWNNRGSAAIYRIFYASNMFKFEHLFAIPAVSQHPDVKLSISFVCASNYLLSIESIGFHIHEQLLWKPHITVWLLPQEPDYKFCGECKQLGEGGFLGHWIENSASRVEDFANDISLKAISLDVGTSSSNNVESPSASTTRYSFDKAENFVSSSMVISENCFVPFAIVYGFYDGCIEVARLDMFFEGFGYHNANPNHGTISSAPRQRLSGHTGAVLCLAAHRVVRVSRKWNFNHVLISGSMDCTVRIWDLDSCSPILVMHQHVAPVRQIVLPPPQTECPWSDCFLSVAEDSCVALTSLDTLQVERLFPGHPYHPEKVVWDSEKGYIACLCPYHSGISDTHNVLYIWDVKTGARERVIRGAAANSMFNNFCTAIKKKDSTSSALTNRNTSASSLLFSMTEETKNSQSHPKFTAKGVSSSIIVPVSTSMTESDRLQAHAGKGTSIESVQPTGSIFQHNKPVIEGSCPFPGISILSFDLKSMMSLCRGPEFFEIGGVHKKISHPDITEAETSKGSAQPKEDIHQKDPVTEVSSPHHVSEDGNFDFNGTPTGRTTYYEWVHSLEESLLLFGLSFLHVWDVDSELDNLLATEMKLKRPELFKVASGLIGDRGSLTVTFPGLYATLELWKSSAEYCAMRSLTMVSLAQHLIGLSHSYSASSSALAAFYTRNFAEKIPDVKPPLLQLLVSFWQDEFEHVKMAARSLFHCAASRAIPFPLHSQKTNGQERVCGSSNAIAEHEPENPVNEKVLNGPGMQPDSQTEESDILSWLESFDVQDWITCVGGTTQDAMTSHIIVAAALAVWYPSLVKPTLATLIIQSLIKLVMAMNEKYSSTAAEILAEGMESTWRACIGSETPHLISDIFFQIECVSGASAKAPAQNSAASHNIKETLVEILLPSLAMADIPGFLHVIESQIWSTASDSPVHVVSLMTLIRVVRGSPRSLAQYLDKVVTFVLQTMDPSNAVMRRTCVQSSMLVLKELIRVFPMLAVNDTSTRLAVGDAISDINSAIIRIYDMQSITKIKVLDASGPPGLPSLLGGASEMEVSTAISALSFSPDGEGLVAFSENGLMIRWWSLGSVWWEKISRNLTPIQCTKLIFVPPWEGFSPSSTRSSIMASIMFGAGQTNSQANKKASGEMDRLKLLIHNLDLSYRLEWAGERKVKLSQHGHELGIFQL</sequence>
<gene>
    <name evidence="1" type="ORF">M9H77_32607</name>
</gene>
<keyword evidence="2" id="KW-1185">Reference proteome</keyword>
<organism evidence="1 2">
    <name type="scientific">Catharanthus roseus</name>
    <name type="common">Madagascar periwinkle</name>
    <name type="synonym">Vinca rosea</name>
    <dbReference type="NCBI Taxonomy" id="4058"/>
    <lineage>
        <taxon>Eukaryota</taxon>
        <taxon>Viridiplantae</taxon>
        <taxon>Streptophyta</taxon>
        <taxon>Embryophyta</taxon>
        <taxon>Tracheophyta</taxon>
        <taxon>Spermatophyta</taxon>
        <taxon>Magnoliopsida</taxon>
        <taxon>eudicotyledons</taxon>
        <taxon>Gunneridae</taxon>
        <taxon>Pentapetalae</taxon>
        <taxon>asterids</taxon>
        <taxon>lamiids</taxon>
        <taxon>Gentianales</taxon>
        <taxon>Apocynaceae</taxon>
        <taxon>Rauvolfioideae</taxon>
        <taxon>Vinceae</taxon>
        <taxon>Catharanthinae</taxon>
        <taxon>Catharanthus</taxon>
    </lineage>
</organism>
<evidence type="ECO:0000313" key="1">
    <source>
        <dbReference type="EMBL" id="KAI5655420.1"/>
    </source>
</evidence>
<accession>A0ACC0A3E3</accession>
<comment type="caution">
    <text evidence="1">The sequence shown here is derived from an EMBL/GenBank/DDBJ whole genome shotgun (WGS) entry which is preliminary data.</text>
</comment>
<protein>
    <submittedName>
        <fullName evidence="1">Uncharacterized protein</fullName>
    </submittedName>
</protein>
<name>A0ACC0A3E3_CATRO</name>